<proteinExistence type="predicted"/>
<dbReference type="Proteomes" id="UP000887116">
    <property type="component" value="Unassembled WGS sequence"/>
</dbReference>
<feature type="non-terminal residue" evidence="2">
    <location>
        <position position="1"/>
    </location>
</feature>
<organism evidence="2 3">
    <name type="scientific">Trichonephila clavata</name>
    <name type="common">Joro spider</name>
    <name type="synonym">Nephila clavata</name>
    <dbReference type="NCBI Taxonomy" id="2740835"/>
    <lineage>
        <taxon>Eukaryota</taxon>
        <taxon>Metazoa</taxon>
        <taxon>Ecdysozoa</taxon>
        <taxon>Arthropoda</taxon>
        <taxon>Chelicerata</taxon>
        <taxon>Arachnida</taxon>
        <taxon>Araneae</taxon>
        <taxon>Araneomorphae</taxon>
        <taxon>Entelegynae</taxon>
        <taxon>Araneoidea</taxon>
        <taxon>Nephilidae</taxon>
        <taxon>Trichonephila</taxon>
    </lineage>
</organism>
<dbReference type="InterPro" id="IPR036179">
    <property type="entry name" value="Ig-like_dom_sf"/>
</dbReference>
<reference evidence="2" key="1">
    <citation type="submission" date="2020-07" db="EMBL/GenBank/DDBJ databases">
        <title>Multicomponent nature underlies the extraordinary mechanical properties of spider dragline silk.</title>
        <authorList>
            <person name="Kono N."/>
            <person name="Nakamura H."/>
            <person name="Mori M."/>
            <person name="Yoshida Y."/>
            <person name="Ohtoshi R."/>
            <person name="Malay A.D."/>
            <person name="Moran D.A.P."/>
            <person name="Tomita M."/>
            <person name="Numata K."/>
            <person name="Arakawa K."/>
        </authorList>
    </citation>
    <scope>NUCLEOTIDE SEQUENCE</scope>
</reference>
<dbReference type="InterPro" id="IPR007110">
    <property type="entry name" value="Ig-like_dom"/>
</dbReference>
<dbReference type="Pfam" id="PF13927">
    <property type="entry name" value="Ig_3"/>
    <property type="match status" value="1"/>
</dbReference>
<dbReference type="PROSITE" id="PS50835">
    <property type="entry name" value="IG_LIKE"/>
    <property type="match status" value="1"/>
</dbReference>
<protein>
    <recommendedName>
        <fullName evidence="1">Ig-like domain-containing protein</fullName>
    </recommendedName>
</protein>
<dbReference type="Gene3D" id="2.60.40.10">
    <property type="entry name" value="Immunoglobulins"/>
    <property type="match status" value="1"/>
</dbReference>
<dbReference type="SUPFAM" id="SSF48726">
    <property type="entry name" value="Immunoglobulin"/>
    <property type="match status" value="1"/>
</dbReference>
<comment type="caution">
    <text evidence="2">The sequence shown here is derived from an EMBL/GenBank/DDBJ whole genome shotgun (WGS) entry which is preliminary data.</text>
</comment>
<feature type="domain" description="Ig-like" evidence="1">
    <location>
        <begin position="1"/>
        <end position="88"/>
    </location>
</feature>
<gene>
    <name evidence="2" type="primary">AVEN_75057_1</name>
    <name evidence="2" type="ORF">TNCT_147091</name>
</gene>
<keyword evidence="3" id="KW-1185">Reference proteome</keyword>
<name>A0A8X6LMF5_TRICU</name>
<dbReference type="InterPro" id="IPR013783">
    <property type="entry name" value="Ig-like_fold"/>
</dbReference>
<dbReference type="AlphaFoldDB" id="A0A8X6LMF5"/>
<sequence>PLQVSLLPPHQILNTGQEATFTCNVTGYPVTPYLGKDQRQIVASNRVQLLSRDVLHIVSLRREDRGMYQCFVYNDNDGAQGTAELKISGKY</sequence>
<dbReference type="EMBL" id="BMAO01017152">
    <property type="protein sequence ID" value="GFR13707.1"/>
    <property type="molecule type" value="Genomic_DNA"/>
</dbReference>
<evidence type="ECO:0000313" key="2">
    <source>
        <dbReference type="EMBL" id="GFR13707.1"/>
    </source>
</evidence>
<dbReference type="SMART" id="SM00409">
    <property type="entry name" value="IG"/>
    <property type="match status" value="1"/>
</dbReference>
<accession>A0A8X6LMF5</accession>
<evidence type="ECO:0000313" key="3">
    <source>
        <dbReference type="Proteomes" id="UP000887116"/>
    </source>
</evidence>
<evidence type="ECO:0000259" key="1">
    <source>
        <dbReference type="PROSITE" id="PS50835"/>
    </source>
</evidence>
<dbReference type="OrthoDB" id="428111at2759"/>
<dbReference type="InterPro" id="IPR003599">
    <property type="entry name" value="Ig_sub"/>
</dbReference>